<dbReference type="InterPro" id="IPR052719">
    <property type="entry name" value="CvpA-like"/>
</dbReference>
<evidence type="ECO:0000313" key="6">
    <source>
        <dbReference type="EMBL" id="GLQ33896.1"/>
    </source>
</evidence>
<keyword evidence="7" id="KW-1185">Reference proteome</keyword>
<reference evidence="7" key="1">
    <citation type="journal article" date="2019" name="Int. J. Syst. Evol. Microbiol.">
        <title>The Global Catalogue of Microorganisms (GCM) 10K type strain sequencing project: providing services to taxonomists for standard genome sequencing and annotation.</title>
        <authorList>
            <consortium name="The Broad Institute Genomics Platform"/>
            <consortium name="The Broad Institute Genome Sequencing Center for Infectious Disease"/>
            <person name="Wu L."/>
            <person name="Ma J."/>
        </authorList>
    </citation>
    <scope>NUCLEOTIDE SEQUENCE [LARGE SCALE GENOMIC DNA]</scope>
    <source>
        <strain evidence="7">NBRC 110140</strain>
    </source>
</reference>
<feature type="transmembrane region" description="Helical" evidence="5">
    <location>
        <begin position="6"/>
        <end position="24"/>
    </location>
</feature>
<comment type="subcellular location">
    <subcellularLocation>
        <location evidence="1">Membrane</location>
        <topology evidence="1">Multi-pass membrane protein</topology>
    </subcellularLocation>
</comment>
<evidence type="ECO:0000313" key="7">
    <source>
        <dbReference type="Proteomes" id="UP001156694"/>
    </source>
</evidence>
<feature type="transmembrane region" description="Helical" evidence="5">
    <location>
        <begin position="71"/>
        <end position="99"/>
    </location>
</feature>
<name>A0ABQ5VRJ4_9RHOB</name>
<organism evidence="6 7">
    <name type="scientific">Amylibacter marinus</name>
    <dbReference type="NCBI Taxonomy" id="1475483"/>
    <lineage>
        <taxon>Bacteria</taxon>
        <taxon>Pseudomonadati</taxon>
        <taxon>Pseudomonadota</taxon>
        <taxon>Alphaproteobacteria</taxon>
        <taxon>Rhodobacterales</taxon>
        <taxon>Paracoccaceae</taxon>
        <taxon>Amylibacter</taxon>
    </lineage>
</organism>
<gene>
    <name evidence="6" type="ORF">GCM10007939_01790</name>
</gene>
<evidence type="ECO:0000256" key="4">
    <source>
        <dbReference type="ARBA" id="ARBA00023136"/>
    </source>
</evidence>
<evidence type="ECO:0000256" key="1">
    <source>
        <dbReference type="ARBA" id="ARBA00004141"/>
    </source>
</evidence>
<evidence type="ECO:0000256" key="5">
    <source>
        <dbReference type="SAM" id="Phobius"/>
    </source>
</evidence>
<proteinExistence type="predicted"/>
<keyword evidence="4 5" id="KW-0472">Membrane</keyword>
<feature type="transmembrane region" description="Helical" evidence="5">
    <location>
        <begin position="31"/>
        <end position="51"/>
    </location>
</feature>
<dbReference type="RefSeq" id="WP_284375266.1">
    <property type="nucleotide sequence ID" value="NZ_BSNN01000002.1"/>
</dbReference>
<dbReference type="EMBL" id="BSNN01000002">
    <property type="protein sequence ID" value="GLQ33896.1"/>
    <property type="molecule type" value="Genomic_DNA"/>
</dbReference>
<dbReference type="PANTHER" id="PTHR36926">
    <property type="entry name" value="COLICIN V PRODUCTION PROTEIN"/>
    <property type="match status" value="1"/>
</dbReference>
<comment type="caution">
    <text evidence="6">The sequence shown here is derived from an EMBL/GenBank/DDBJ whole genome shotgun (WGS) entry which is preliminary data.</text>
</comment>
<dbReference type="PANTHER" id="PTHR36926:SF1">
    <property type="entry name" value="COLICIN V PRODUCTION PROTEIN"/>
    <property type="match status" value="1"/>
</dbReference>
<dbReference type="Pfam" id="PF02674">
    <property type="entry name" value="Colicin_V"/>
    <property type="match status" value="1"/>
</dbReference>
<dbReference type="InterPro" id="IPR003825">
    <property type="entry name" value="Colicin-V_CvpA"/>
</dbReference>
<protein>
    <submittedName>
        <fullName evidence="6">Colicin V production protein CvpA</fullName>
    </submittedName>
</protein>
<evidence type="ECO:0000256" key="2">
    <source>
        <dbReference type="ARBA" id="ARBA00022692"/>
    </source>
</evidence>
<keyword evidence="3 5" id="KW-1133">Transmembrane helix</keyword>
<feature type="transmembrane region" description="Helical" evidence="5">
    <location>
        <begin position="111"/>
        <end position="134"/>
    </location>
</feature>
<sequence length="202" mass="21798">MEGFTLVDAGSGIILLLSAILAYSRGFVREILSIAGWFVAAIVAFIFAPQVEPLIREVPILSDILGENCELSVIAAFFIVFAGTLIIEAIFTPLFAGAVQRSVLSGFDQGLGFLFGMLRGVLLILAALVAYAFFEADFPIVNESKTVELLAETQVKIQDMIQRDYEAGKEGVYAWGQSKYTELTTTCSANAAKDDLPKVTGN</sequence>
<evidence type="ECO:0000256" key="3">
    <source>
        <dbReference type="ARBA" id="ARBA00022989"/>
    </source>
</evidence>
<keyword evidence="2 5" id="KW-0812">Transmembrane</keyword>
<accession>A0ABQ5VRJ4</accession>
<dbReference type="Proteomes" id="UP001156694">
    <property type="component" value="Unassembled WGS sequence"/>
</dbReference>